<dbReference type="PANTHER" id="PTHR42748">
    <property type="entry name" value="NITROGEN METABOLITE REPRESSION PROTEIN NMRA FAMILY MEMBER"/>
    <property type="match status" value="1"/>
</dbReference>
<comment type="similarity">
    <text evidence="1">Belongs to the NmrA-type oxidoreductase family.</text>
</comment>
<dbReference type="EMBL" id="PDLN01000008">
    <property type="protein sequence ID" value="RDW78320.1"/>
    <property type="molecule type" value="Genomic_DNA"/>
</dbReference>
<organism evidence="5 6">
    <name type="scientific">Coleophoma crateriformis</name>
    <dbReference type="NCBI Taxonomy" id="565419"/>
    <lineage>
        <taxon>Eukaryota</taxon>
        <taxon>Fungi</taxon>
        <taxon>Dikarya</taxon>
        <taxon>Ascomycota</taxon>
        <taxon>Pezizomycotina</taxon>
        <taxon>Leotiomycetes</taxon>
        <taxon>Helotiales</taxon>
        <taxon>Dermateaceae</taxon>
        <taxon>Coleophoma</taxon>
    </lineage>
</organism>
<dbReference type="SUPFAM" id="SSF51735">
    <property type="entry name" value="NAD(P)-binding Rossmann-fold domains"/>
    <property type="match status" value="1"/>
</dbReference>
<dbReference type="Gene3D" id="3.90.25.10">
    <property type="entry name" value="UDP-galactose 4-epimerase, domain 1"/>
    <property type="match status" value="1"/>
</dbReference>
<dbReference type="CDD" id="cd05251">
    <property type="entry name" value="NmrA_like_SDR_a"/>
    <property type="match status" value="1"/>
</dbReference>
<protein>
    <recommendedName>
        <fullName evidence="4">NmrA-like domain-containing protein</fullName>
    </recommendedName>
</protein>
<dbReference type="GO" id="GO:0005634">
    <property type="term" value="C:nucleus"/>
    <property type="evidence" value="ECO:0007669"/>
    <property type="project" value="TreeGrafter"/>
</dbReference>
<keyword evidence="3" id="KW-0560">Oxidoreductase</keyword>
<gene>
    <name evidence="5" type="ORF">BP5796_06172</name>
</gene>
<comment type="caution">
    <text evidence="5">The sequence shown here is derived from an EMBL/GenBank/DDBJ whole genome shotgun (WGS) entry which is preliminary data.</text>
</comment>
<keyword evidence="2" id="KW-0521">NADP</keyword>
<dbReference type="InterPro" id="IPR008030">
    <property type="entry name" value="NmrA-like"/>
</dbReference>
<dbReference type="GO" id="GO:0016491">
    <property type="term" value="F:oxidoreductase activity"/>
    <property type="evidence" value="ECO:0007669"/>
    <property type="project" value="UniProtKB-KW"/>
</dbReference>
<dbReference type="InterPro" id="IPR051164">
    <property type="entry name" value="NmrA-like_oxidored"/>
</dbReference>
<evidence type="ECO:0000259" key="4">
    <source>
        <dbReference type="Pfam" id="PF05368"/>
    </source>
</evidence>
<name>A0A3D8RWL3_9HELO</name>
<evidence type="ECO:0000256" key="3">
    <source>
        <dbReference type="ARBA" id="ARBA00023002"/>
    </source>
</evidence>
<dbReference type="PANTHER" id="PTHR42748:SF30">
    <property type="entry name" value="NMRA-LIKE DOMAIN-CONTAINING PROTEIN"/>
    <property type="match status" value="1"/>
</dbReference>
<dbReference type="InterPro" id="IPR036291">
    <property type="entry name" value="NAD(P)-bd_dom_sf"/>
</dbReference>
<dbReference type="Pfam" id="PF05368">
    <property type="entry name" value="NmrA"/>
    <property type="match status" value="1"/>
</dbReference>
<reference evidence="5 6" key="1">
    <citation type="journal article" date="2018" name="IMA Fungus">
        <title>IMA Genome-F 9: Draft genome sequence of Annulohypoxylon stygium, Aspergillus mulundensis, Berkeleyomyces basicola (syn. Thielaviopsis basicola), Ceratocystis smalleyi, two Cercospora beticola strains, Coleophoma cylindrospora, Fusarium fracticaudum, Phialophora cf. hyalina, and Morchella septimelata.</title>
        <authorList>
            <person name="Wingfield B.D."/>
            <person name="Bills G.F."/>
            <person name="Dong Y."/>
            <person name="Huang W."/>
            <person name="Nel W.J."/>
            <person name="Swalarsk-Parry B.S."/>
            <person name="Vaghefi N."/>
            <person name="Wilken P.M."/>
            <person name="An Z."/>
            <person name="de Beer Z.W."/>
            <person name="De Vos L."/>
            <person name="Chen L."/>
            <person name="Duong T.A."/>
            <person name="Gao Y."/>
            <person name="Hammerbacher A."/>
            <person name="Kikkert J.R."/>
            <person name="Li Y."/>
            <person name="Li H."/>
            <person name="Li K."/>
            <person name="Li Q."/>
            <person name="Liu X."/>
            <person name="Ma X."/>
            <person name="Naidoo K."/>
            <person name="Pethybridge S.J."/>
            <person name="Sun J."/>
            <person name="Steenkamp E.T."/>
            <person name="van der Nest M.A."/>
            <person name="van Wyk S."/>
            <person name="Wingfield M.J."/>
            <person name="Xiong C."/>
            <person name="Yue Q."/>
            <person name="Zhang X."/>
        </authorList>
    </citation>
    <scope>NUCLEOTIDE SEQUENCE [LARGE SCALE GENOMIC DNA]</scope>
    <source>
        <strain evidence="5 6">BP5796</strain>
    </source>
</reference>
<evidence type="ECO:0000256" key="1">
    <source>
        <dbReference type="ARBA" id="ARBA00006328"/>
    </source>
</evidence>
<dbReference type="Proteomes" id="UP000256328">
    <property type="component" value="Unassembled WGS sequence"/>
</dbReference>
<dbReference type="Gene3D" id="3.40.50.720">
    <property type="entry name" value="NAD(P)-binding Rossmann-like Domain"/>
    <property type="match status" value="1"/>
</dbReference>
<evidence type="ECO:0000313" key="5">
    <source>
        <dbReference type="EMBL" id="RDW78320.1"/>
    </source>
</evidence>
<dbReference type="AlphaFoldDB" id="A0A3D8RWL3"/>
<evidence type="ECO:0000256" key="2">
    <source>
        <dbReference type="ARBA" id="ARBA00022857"/>
    </source>
</evidence>
<keyword evidence="6" id="KW-1185">Reference proteome</keyword>
<evidence type="ECO:0000313" key="6">
    <source>
        <dbReference type="Proteomes" id="UP000256328"/>
    </source>
</evidence>
<accession>A0A3D8RWL3</accession>
<dbReference type="OrthoDB" id="3358371at2759"/>
<proteinExistence type="inferred from homology"/>
<sequence length="306" mass="34157">MAKLFTVFGATGQQGGALIKYLLAHPQFSTEYTIRGITRDAQKPAAIALKEQGVEIVEADLDEPSSLRGALAGSYAVFAVTNYWEKASASFEIAQGKAIADAAVSAAASLLIWSSLPRTGVEHFDSKAIVEDHIRTLPIKSFYFMPGWFMQNFLVIMKPRRKNEEGPFIMSKPWPNATANSLVPLVDIEDTGKYLEPFLLDPGRYNQATFMASTAFYTPTEICQTWSRVTGKKVEFDETADWVSTDYMSPEQKQKLTDSNVSRGSSYYGRKGKEGLEWTVAQIGKELTTWDSFVERNEPWFPEALI</sequence>
<feature type="domain" description="NmrA-like" evidence="4">
    <location>
        <begin position="2"/>
        <end position="293"/>
    </location>
</feature>